<dbReference type="SUPFAM" id="SSF81383">
    <property type="entry name" value="F-box domain"/>
    <property type="match status" value="1"/>
</dbReference>
<organism evidence="1">
    <name type="scientific">Pithovirus LCPAC401</name>
    <dbReference type="NCBI Taxonomy" id="2506595"/>
    <lineage>
        <taxon>Viruses</taxon>
        <taxon>Pithoviruses</taxon>
    </lineage>
</organism>
<name>A0A481ZCA5_9VIRU</name>
<dbReference type="InterPro" id="IPR036047">
    <property type="entry name" value="F-box-like_dom_sf"/>
</dbReference>
<dbReference type="EMBL" id="MK500582">
    <property type="protein sequence ID" value="QBK92760.1"/>
    <property type="molecule type" value="Genomic_DNA"/>
</dbReference>
<dbReference type="Gene3D" id="1.20.1280.50">
    <property type="match status" value="1"/>
</dbReference>
<reference evidence="1" key="1">
    <citation type="journal article" date="2019" name="MBio">
        <title>Virus Genomes from Deep Sea Sediments Expand the Ocean Megavirome and Support Independent Origins of Viral Gigantism.</title>
        <authorList>
            <person name="Backstrom D."/>
            <person name="Yutin N."/>
            <person name="Jorgensen S.L."/>
            <person name="Dharamshi J."/>
            <person name="Homa F."/>
            <person name="Zaremba-Niedwiedzka K."/>
            <person name="Spang A."/>
            <person name="Wolf Y.I."/>
            <person name="Koonin E.V."/>
            <person name="Ettema T.J."/>
        </authorList>
    </citation>
    <scope>NUCLEOTIDE SEQUENCE</scope>
</reference>
<sequence>MDSISSDLLQTIFTYLDVGEISRKCIINHLFNRICISESLWKNKLSESYSIIEKKDESWRKNAKRMYLESNLFWKNVNTDMKSSILPVTINVHLMRFPMPRLSSIDRFEKSLVDHALRERKEFFATELIFGVFFSTCYFNIADGRICKNFISLFEKVAELSPEGKISIKWLLGWENVLMIILSH</sequence>
<accession>A0A481ZCA5</accession>
<gene>
    <name evidence="1" type="ORF">LCPAC401_03980</name>
</gene>
<evidence type="ECO:0008006" key="2">
    <source>
        <dbReference type="Google" id="ProtNLM"/>
    </source>
</evidence>
<evidence type="ECO:0000313" key="1">
    <source>
        <dbReference type="EMBL" id="QBK92760.1"/>
    </source>
</evidence>
<protein>
    <recommendedName>
        <fullName evidence="2">F-box domain-containing protein</fullName>
    </recommendedName>
</protein>
<proteinExistence type="predicted"/>